<sequence length="2665" mass="283487">MYKDVCKRISAFMLTVCLIVTMVEWPTTVWAGQGTVNTYRNGDGVLAGAPCEAQAVAAVFTANRNADGAELLDSIDFYAHVDDGSKATATVEYYKDVEGMAPDAGTSIFQKEVSVKEGKNTYSAGLANQVMENGSRFSVIVRLSGASFYVYGGTAEGESYILGNAGWQDMYTANGSCAAVIAYTYDVTATSGRSSSNAADQAALQSSNVKQSAAVALNKNSMTIGEGWTDQDLTLQNATGTVTWVSGNEAVAKVSSTGNPATIEGIAAGSTTITAAYAGESYTCNLTVTPNLSEDAVTVSPENPVYNGGQQIPSVAVQVGDTILKENDQYQLSYAQMVGGAAAMFDPATDTTALVNAGTYYLYITGQNGYSGKIQKEYVIAQKDISDAAVEVTLQDNIDWDKVLADAAADPDNASATLTSCIQEVKDTARADADAVDGVKNLVEGTDYTISLSKTGRGITLTGTGNYTGERYCGAPRNAADANVVFDKTSYVYTGSEWTPAFQLLVDGETISQADYDAVYSDNVNVGQATLTITGKNSLYGTKTVNFEIKAKDIGNKDQEEVGMAVTVTAAAAGGADKEPVITATYNGMTLEKGTDYTVGTDIINAGNGTYRRVITGIGNYQGTYTVEYQAAGADLSDLIQKVTAAAVTYNGNAQTPEPDITWKSGNNDLGLVEGTDYSVTYASNTNAGTATITLQGMGTYGGAVTGKFTIEQADMSKAVCYYVDADGSEVSTANYKMEYSPDGADVKPKVVVKFAQGADMVTLPESDYKLTYSADTKIFAGTASVEIAPSDSNSNFKTGTTKRLTYTIAQCNLTSTKITASIDRELFDYTGAEIALPTESVVYHSASKTDHTLKKGTDYTVACSPTTVKDIGTYTMTITGSGNYTGVVTKTFEVTAVDIQTLINDKNLKVTNSADRMVTGYDGPYWAMLWYSNNKNDNQLEISLTDNQGNTLVKGTDYELKYDGIKDISKEGSTASVTITGKGKFYGKQEIKYLLASKLDEDYDVSVNPAENPVYTGDPITLATDEISVSDGGFGLWKSVLEQGTDYTVNYSDGTNADQAINAGEATVTVEQIPLEDQPTANGCYVYSDGATKLSATFTIRPKDIATGVSYEAIKKAYDGNAVTLTESEIKLTYNKKTLTAPTDYSIVAGSYANNEKPGPMANVTIQGNGNYTGTKIIVFTISGKSLDEIISWKVDENETTYTGERLYPKITELTLSDGTKLTTADEIEKVIAYDESSYADNLNAGEASITVSGKGDYYGTDDRTLTFAILPRSLDNNCTLGGLKSGYTYTSEEITPVPAVQCTDLKKKLGKDDYKISYENNVDAGTATMTITGKGNYQGTFTKDYTIAPKNLAEPEVKIAPIDAQEYNGMAVTPVPSVSYEFGDGTYTLSPASDYTVAYANNKGTGTATVTVTGTGNFTGSKTAEFRIGQLITNESKFTISCPALTDGTQYVYDGSAFEPEVTVTRIEGNKKLVKDSNYSVTYTDNIHAGTATVSVEGLGGYVGVWQKTFTIAPRDLTDSSVELSVGGVTDGSYQTQYTGSPVEPEVALTYDGQKISTTDYTVSYGADHTSRGTVTLTATAKDGTDFTGSRSTTFTITLASIGNGGYTPANGFKIGAIEPQPLVDGTATPQPKLYYNGTELVMGTDYICTYEKNDSIGSDAVVILKGIGNYTGSVKKTFKICANIADAEITVPDELWFKDYVNAGETDIAIGDKNITFDDQISVVLNGTTLQKDTDYTLVYADNSWVGNAVVTIKGMGGFAGSVEKTVPIKADLSEAGIQVAIGDQQYTGDPVEAIPSISYYGTELTSGKHFVIHTYENNVKIGDKTASVTVIGNEKNGFTGTLTENFSIVANAGILEVSGVESSYLYRGTQIRPQVTVKIGNKTLSTSDYDVTYGENIKAGTDGGSIMVKGKNEYAGLIKLVTFDINPLQMDDLKVLDGTQNAIGSREYTGKEIVPEFSLKTTIGSTDYILPARSYTIAKKADADNTNVGTGTVVITGDGSNVIGSREVSFQIVAKSLAKPSSGTDLIAVEVIPDSFSYDGTEKKPTVLVTYQYGTEVEVRQLTEGSDFTVAYSNNIHAGTATAVISGIGNYTGSRTVEYTITEKSFDGAIVTFPNGTSYPYMGSDNGVEPEVQVTLDGNVLTAGTDYEVSYQNNKACGTATVTVTGKGSYAGSVTAPFTIVSHDIAAADVTVDPIPNQAYTGQPVIPEVKVTCGDYTLKQGEDYTLSFDTDNTEIGTVLMRINGTGGFTNYRQTTFHIASDISPAEIVGLRDSYPFTGSAYTPDDLGITEVRIGETVLTTDSYSFAFDNNSDGMSAGTQTLLLIGQGSYGGTKKCTIEITPKDITDEDVVMSGFEDTVSYSEQITQNVTFQWGEIALVRDTDYTVTCRPAGVAGIYEMEVAGTGNYTGTVTKQFTVDQTPIDGLEVKGISSTYTYTGKAITPEPEVWADGVQLEKDKDYTVSYEDNINAGVAKLVITASGTHYAGTKELSFQILRKSIHLCDIGSIQTQVYTGSDIKPTVTVEDDGKALELLSDYTLMYSNNRKAGTGVAAVAGKGNYTATKNLTFDIRPCDAGAAVVTGASADSLSISWTGDGAVTGYEVYRAGADGKWQQVTRTRDAFYTDKKLAAETTYSYKVRSYLVADGETYYGEFTGAVTGTTTK</sequence>
<dbReference type="Proteomes" id="UP000266172">
    <property type="component" value="Unassembled WGS sequence"/>
</dbReference>
<dbReference type="InterPro" id="IPR036116">
    <property type="entry name" value="FN3_sf"/>
</dbReference>
<feature type="signal peptide" evidence="1">
    <location>
        <begin position="1"/>
        <end position="31"/>
    </location>
</feature>
<evidence type="ECO:0000313" key="4">
    <source>
        <dbReference type="Proteomes" id="UP000266172"/>
    </source>
</evidence>
<dbReference type="SUPFAM" id="SSF49265">
    <property type="entry name" value="Fibronectin type III"/>
    <property type="match status" value="1"/>
</dbReference>
<dbReference type="EMBL" id="QRVL01000018">
    <property type="protein sequence ID" value="RGS37135.1"/>
    <property type="molecule type" value="Genomic_DNA"/>
</dbReference>
<evidence type="ECO:0000259" key="2">
    <source>
        <dbReference type="PROSITE" id="PS50853"/>
    </source>
</evidence>
<keyword evidence="1" id="KW-0732">Signal</keyword>
<dbReference type="RefSeq" id="WP_118098225.1">
    <property type="nucleotide sequence ID" value="NZ_JBGKKV010000003.1"/>
</dbReference>
<dbReference type="InterPro" id="IPR013783">
    <property type="entry name" value="Ig-like_fold"/>
</dbReference>
<evidence type="ECO:0000256" key="1">
    <source>
        <dbReference type="SAM" id="SignalP"/>
    </source>
</evidence>
<dbReference type="SUPFAM" id="SSF49373">
    <property type="entry name" value="Invasin/intimin cell-adhesion fragments"/>
    <property type="match status" value="1"/>
</dbReference>
<evidence type="ECO:0000313" key="3">
    <source>
        <dbReference type="EMBL" id="RGS37135.1"/>
    </source>
</evidence>
<dbReference type="PROSITE" id="PS50853">
    <property type="entry name" value="FN3"/>
    <property type="match status" value="1"/>
</dbReference>
<dbReference type="InterPro" id="IPR003961">
    <property type="entry name" value="FN3_dom"/>
</dbReference>
<dbReference type="Gene3D" id="2.60.40.10">
    <property type="entry name" value="Immunoglobulins"/>
    <property type="match status" value="1"/>
</dbReference>
<proteinExistence type="predicted"/>
<comment type="caution">
    <text evidence="3">The sequence shown here is derived from an EMBL/GenBank/DDBJ whole genome shotgun (WGS) entry which is preliminary data.</text>
</comment>
<dbReference type="Gene3D" id="2.60.40.1080">
    <property type="match status" value="1"/>
</dbReference>
<dbReference type="InterPro" id="IPR008964">
    <property type="entry name" value="Invasin/intimin_cell_adhesion"/>
</dbReference>
<protein>
    <recommendedName>
        <fullName evidence="2">Fibronectin type-III domain-containing protein</fullName>
    </recommendedName>
</protein>
<feature type="chain" id="PRO_5017322731" description="Fibronectin type-III domain-containing protein" evidence="1">
    <location>
        <begin position="32"/>
        <end position="2665"/>
    </location>
</feature>
<gene>
    <name evidence="3" type="ORF">DWX93_14690</name>
</gene>
<reference evidence="3 4" key="1">
    <citation type="submission" date="2018-08" db="EMBL/GenBank/DDBJ databases">
        <title>A genome reference for cultivated species of the human gut microbiota.</title>
        <authorList>
            <person name="Zou Y."/>
            <person name="Xue W."/>
            <person name="Luo G."/>
        </authorList>
    </citation>
    <scope>NUCLEOTIDE SEQUENCE [LARGE SCALE GENOMIC DNA]</scope>
    <source>
        <strain evidence="3 4">AF22-12AC</strain>
    </source>
</reference>
<name>A0A395V8I1_9FIRM</name>
<dbReference type="CDD" id="cd00063">
    <property type="entry name" value="FN3"/>
    <property type="match status" value="1"/>
</dbReference>
<organism evidence="3 4">
    <name type="scientific">Roseburia hominis</name>
    <dbReference type="NCBI Taxonomy" id="301301"/>
    <lineage>
        <taxon>Bacteria</taxon>
        <taxon>Bacillati</taxon>
        <taxon>Bacillota</taxon>
        <taxon>Clostridia</taxon>
        <taxon>Lachnospirales</taxon>
        <taxon>Lachnospiraceae</taxon>
        <taxon>Roseburia</taxon>
    </lineage>
</organism>
<feature type="domain" description="Fibronectin type-III" evidence="2">
    <location>
        <begin position="2573"/>
        <end position="2665"/>
    </location>
</feature>
<accession>A0A395V8I1</accession>